<dbReference type="PANTHER" id="PTHR20275">
    <property type="entry name" value="NAD KINASE"/>
    <property type="match status" value="1"/>
</dbReference>
<dbReference type="Pfam" id="PF01513">
    <property type="entry name" value="NAD_kinase"/>
    <property type="match status" value="1"/>
</dbReference>
<evidence type="ECO:0000256" key="4">
    <source>
        <dbReference type="ARBA" id="ARBA00022857"/>
    </source>
</evidence>
<organism evidence="7 8">
    <name type="scientific">Discostella pseudostelligera</name>
    <dbReference type="NCBI Taxonomy" id="259834"/>
    <lineage>
        <taxon>Eukaryota</taxon>
        <taxon>Sar</taxon>
        <taxon>Stramenopiles</taxon>
        <taxon>Ochrophyta</taxon>
        <taxon>Bacillariophyta</taxon>
        <taxon>Coscinodiscophyceae</taxon>
        <taxon>Thalassiosirophycidae</taxon>
        <taxon>Stephanodiscales</taxon>
        <taxon>Stephanodiscaceae</taxon>
        <taxon>Discostella</taxon>
    </lineage>
</organism>
<protein>
    <recommendedName>
        <fullName evidence="9">NAD(+) kinase</fullName>
    </recommendedName>
</protein>
<proteinExistence type="inferred from homology"/>
<feature type="region of interest" description="Disordered" evidence="6">
    <location>
        <begin position="219"/>
        <end position="243"/>
    </location>
</feature>
<dbReference type="SUPFAM" id="SSF111331">
    <property type="entry name" value="NAD kinase/diacylglycerol kinase-like"/>
    <property type="match status" value="1"/>
</dbReference>
<sequence>MGTNPAFRRLLVVVKQTAYEEYSQLRARGQAPKALRWKRLESRYKTHQQCVNDLMDILRRHDLPFSCVNRVELDRQHLSDVDLVIAVGGDGTVLSAAHFLDHGTIPILGVNSDPSSEEEKIVKTKKGDERRSHGALCACTSINMKGKLPRILHGGGTLSERTRIQCIVKSTFSETRLVPVLNDLLIANPSPAAVSRFRMGWSNPVVHGEVGGGIGGGLGLGGTSSISDPNNSQPRSNSNNSHYGTVTRVGGKLYDIQNSLNVWSSGMWVSTATGASAAMAAAGGKPMDASSTDLQYLIREHMIENAPNKEEVQCLNNGILEQGDHYLHLRWNSQFGTIFVDGSHLTHKLELGDEVFINGNAPPLALFTSD</sequence>
<evidence type="ECO:0000256" key="2">
    <source>
        <dbReference type="ARBA" id="ARBA00022679"/>
    </source>
</evidence>
<dbReference type="GO" id="GO:0016301">
    <property type="term" value="F:kinase activity"/>
    <property type="evidence" value="ECO:0007669"/>
    <property type="project" value="UniProtKB-KW"/>
</dbReference>
<keyword evidence="3" id="KW-0418">Kinase</keyword>
<keyword evidence="4" id="KW-0521">NADP</keyword>
<dbReference type="Gene3D" id="2.60.200.30">
    <property type="entry name" value="Probable inorganic polyphosphate/atp-NAD kinase, domain 2"/>
    <property type="match status" value="1"/>
</dbReference>
<reference evidence="7 8" key="1">
    <citation type="submission" date="2024-10" db="EMBL/GenBank/DDBJ databases">
        <title>Updated reference genomes for cyclostephanoid diatoms.</title>
        <authorList>
            <person name="Roberts W.R."/>
            <person name="Alverson A.J."/>
        </authorList>
    </citation>
    <scope>NUCLEOTIDE SEQUENCE [LARGE SCALE GENOMIC DNA]</scope>
    <source>
        <strain evidence="7 8">AJA232-27</strain>
    </source>
</reference>
<gene>
    <name evidence="7" type="ORF">ACHAWU_001984</name>
</gene>
<dbReference type="InterPro" id="IPR016064">
    <property type="entry name" value="NAD/diacylglycerol_kinase_sf"/>
</dbReference>
<dbReference type="Gene3D" id="3.40.50.10330">
    <property type="entry name" value="Probable inorganic polyphosphate/atp-NAD kinase, domain 1"/>
    <property type="match status" value="1"/>
</dbReference>
<comment type="caution">
    <text evidence="7">The sequence shown here is derived from an EMBL/GenBank/DDBJ whole genome shotgun (WGS) entry which is preliminary data.</text>
</comment>
<evidence type="ECO:0000256" key="6">
    <source>
        <dbReference type="SAM" id="MobiDB-lite"/>
    </source>
</evidence>
<keyword evidence="8" id="KW-1185">Reference proteome</keyword>
<dbReference type="Proteomes" id="UP001530293">
    <property type="component" value="Unassembled WGS sequence"/>
</dbReference>
<evidence type="ECO:0000256" key="1">
    <source>
        <dbReference type="ARBA" id="ARBA00010995"/>
    </source>
</evidence>
<evidence type="ECO:0008006" key="9">
    <source>
        <dbReference type="Google" id="ProtNLM"/>
    </source>
</evidence>
<evidence type="ECO:0000313" key="7">
    <source>
        <dbReference type="EMBL" id="KAL3763411.1"/>
    </source>
</evidence>
<feature type="compositionally biased region" description="Low complexity" evidence="6">
    <location>
        <begin position="227"/>
        <end position="241"/>
    </location>
</feature>
<dbReference type="GO" id="GO:0016773">
    <property type="term" value="F:phosphotransferase activity, alcohol group as acceptor"/>
    <property type="evidence" value="ECO:0007669"/>
    <property type="project" value="UniProtKB-ARBA"/>
</dbReference>
<name>A0ABD3MH33_9STRA</name>
<keyword evidence="2" id="KW-0808">Transferase</keyword>
<dbReference type="InterPro" id="IPR017437">
    <property type="entry name" value="ATP-NAD_kinase_PpnK-typ_C"/>
</dbReference>
<evidence type="ECO:0000256" key="5">
    <source>
        <dbReference type="ARBA" id="ARBA00023027"/>
    </source>
</evidence>
<dbReference type="InterPro" id="IPR017438">
    <property type="entry name" value="ATP-NAD_kinase_N"/>
</dbReference>
<keyword evidence="5" id="KW-0520">NAD</keyword>
<comment type="similarity">
    <text evidence="1">Belongs to the NAD kinase family.</text>
</comment>
<dbReference type="EMBL" id="JALLBG020000123">
    <property type="protein sequence ID" value="KAL3763411.1"/>
    <property type="molecule type" value="Genomic_DNA"/>
</dbReference>
<evidence type="ECO:0000256" key="3">
    <source>
        <dbReference type="ARBA" id="ARBA00022777"/>
    </source>
</evidence>
<accession>A0ABD3MH33</accession>
<dbReference type="PANTHER" id="PTHR20275:SF28">
    <property type="entry name" value="NADH KINASE"/>
    <property type="match status" value="1"/>
</dbReference>
<dbReference type="InterPro" id="IPR002504">
    <property type="entry name" value="NADK"/>
</dbReference>
<dbReference type="AlphaFoldDB" id="A0ABD3MH33"/>
<evidence type="ECO:0000313" key="8">
    <source>
        <dbReference type="Proteomes" id="UP001530293"/>
    </source>
</evidence>